<feature type="transmembrane region" description="Helical" evidence="1">
    <location>
        <begin position="66"/>
        <end position="89"/>
    </location>
</feature>
<reference evidence="2 3" key="1">
    <citation type="submission" date="2021-06" db="EMBL/GenBank/DDBJ databases">
        <title>Caerostris extrusa draft genome.</title>
        <authorList>
            <person name="Kono N."/>
            <person name="Arakawa K."/>
        </authorList>
    </citation>
    <scope>NUCLEOTIDE SEQUENCE [LARGE SCALE GENOMIC DNA]</scope>
</reference>
<protein>
    <submittedName>
        <fullName evidence="2">Uncharacterized protein</fullName>
    </submittedName>
</protein>
<dbReference type="EMBL" id="BPLR01010856">
    <property type="protein sequence ID" value="GIY42508.1"/>
    <property type="molecule type" value="Genomic_DNA"/>
</dbReference>
<keyword evidence="1" id="KW-0812">Transmembrane</keyword>
<organism evidence="2 3">
    <name type="scientific">Caerostris extrusa</name>
    <name type="common">Bark spider</name>
    <name type="synonym">Caerostris bankana</name>
    <dbReference type="NCBI Taxonomy" id="172846"/>
    <lineage>
        <taxon>Eukaryota</taxon>
        <taxon>Metazoa</taxon>
        <taxon>Ecdysozoa</taxon>
        <taxon>Arthropoda</taxon>
        <taxon>Chelicerata</taxon>
        <taxon>Arachnida</taxon>
        <taxon>Araneae</taxon>
        <taxon>Araneomorphae</taxon>
        <taxon>Entelegynae</taxon>
        <taxon>Araneoidea</taxon>
        <taxon>Araneidae</taxon>
        <taxon>Caerostris</taxon>
    </lineage>
</organism>
<keyword evidence="1" id="KW-0472">Membrane</keyword>
<evidence type="ECO:0000256" key="1">
    <source>
        <dbReference type="SAM" id="Phobius"/>
    </source>
</evidence>
<evidence type="ECO:0000313" key="3">
    <source>
        <dbReference type="Proteomes" id="UP001054945"/>
    </source>
</evidence>
<dbReference type="AlphaFoldDB" id="A0AAV4T7F2"/>
<keyword evidence="1" id="KW-1133">Transmembrane helix</keyword>
<sequence length="112" mass="13101">MWVRLCFSTDALHVVKCLHRSFSKWNIFGLCTFINLFHCDLSRFIFKRSFSLREGINLQSTYLNLLMFSSFLLCLSDFVVAVIFLSYLLCTNNPELSSNSGRSTEESHRRRC</sequence>
<keyword evidence="3" id="KW-1185">Reference proteome</keyword>
<proteinExistence type="predicted"/>
<accession>A0AAV4T7F2</accession>
<gene>
    <name evidence="2" type="ORF">CEXT_128881</name>
</gene>
<comment type="caution">
    <text evidence="2">The sequence shown here is derived from an EMBL/GenBank/DDBJ whole genome shotgun (WGS) entry which is preliminary data.</text>
</comment>
<evidence type="ECO:0000313" key="2">
    <source>
        <dbReference type="EMBL" id="GIY42508.1"/>
    </source>
</evidence>
<name>A0AAV4T7F2_CAEEX</name>
<dbReference type="Proteomes" id="UP001054945">
    <property type="component" value="Unassembled WGS sequence"/>
</dbReference>